<feature type="non-terminal residue" evidence="1">
    <location>
        <position position="437"/>
    </location>
</feature>
<evidence type="ECO:0008006" key="2">
    <source>
        <dbReference type="Google" id="ProtNLM"/>
    </source>
</evidence>
<proteinExistence type="predicted"/>
<dbReference type="InterPro" id="IPR051344">
    <property type="entry name" value="Vgb"/>
</dbReference>
<reference evidence="1" key="1">
    <citation type="submission" date="2014-11" db="EMBL/GenBank/DDBJ databases">
        <authorList>
            <person name="Otto D Thomas"/>
            <person name="Naeem Raeece"/>
        </authorList>
    </citation>
    <scope>NUCLEOTIDE SEQUENCE</scope>
</reference>
<accession>A0A0G4HND2</accession>
<name>A0A0G4HND2_9ALVE</name>
<gene>
    <name evidence="1" type="ORF">Cvel_29471</name>
</gene>
<dbReference type="PANTHER" id="PTHR40274:SF3">
    <property type="entry name" value="VIRGINIAMYCIN B LYASE"/>
    <property type="match status" value="1"/>
</dbReference>
<evidence type="ECO:0000313" key="1">
    <source>
        <dbReference type="EMBL" id="CEM45747.1"/>
    </source>
</evidence>
<organism evidence="1">
    <name type="scientific">Chromera velia CCMP2878</name>
    <dbReference type="NCBI Taxonomy" id="1169474"/>
    <lineage>
        <taxon>Eukaryota</taxon>
        <taxon>Sar</taxon>
        <taxon>Alveolata</taxon>
        <taxon>Colpodellida</taxon>
        <taxon>Chromeraceae</taxon>
        <taxon>Chromera</taxon>
    </lineage>
</organism>
<protein>
    <recommendedName>
        <fullName evidence="2">SMP-30/Gluconolactonase/LRE-like region domain-containing protein</fullName>
    </recommendedName>
</protein>
<dbReference type="SUPFAM" id="SSF63829">
    <property type="entry name" value="Calcium-dependent phosphotriesterase"/>
    <property type="match status" value="1"/>
</dbReference>
<dbReference type="AlphaFoldDB" id="A0A0G4HND2"/>
<dbReference type="Gene3D" id="2.130.10.10">
    <property type="entry name" value="YVTN repeat-like/Quinoprotein amine dehydrogenase"/>
    <property type="match status" value="1"/>
</dbReference>
<dbReference type="EMBL" id="CDMZ01003268">
    <property type="protein sequence ID" value="CEM45747.1"/>
    <property type="molecule type" value="Genomic_DNA"/>
</dbReference>
<dbReference type="InterPro" id="IPR015943">
    <property type="entry name" value="WD40/YVTN_repeat-like_dom_sf"/>
</dbReference>
<sequence>MGQDKWLGGTLGADGNIYGIPGSAEFVLKIDTSSGCATTIGPRLRGKLKWLRGILTEDGAIIGIPSNANSVLRIDPQTGDVSSFGGGLDGRWKWHGAVLAGDGNIYCIPCNAEQVLKIRPKTREVELIGPFFKGRQKWYGGLLGRDGKVYGIPNNADSVIRIDPQTSLVDMIGKVPLGGWKWHGGAEGPDGALYGVPSHADRVLRIDPLAGSVELLGDPIPEGKYRPGGRYKYGGAVVGSDGCLYCLPSDADRVLRVDTQSKQVTEVGPSFLQAHNKWQNGFLGSDDKIYAIPLNAPGVLCIDCKRGPGTRQKDGPRQSDSEALDGVSLLELPEIPAELTLLASTPSTGEGGDPHETMKGQAVGGLERGGEAFAKSREKWEGGVEGPDGCLYCMPMRAKTVLKICPCRNPHDAVASPATLLLTGEQEKESHRETRQV</sequence>
<dbReference type="PANTHER" id="PTHR40274">
    <property type="entry name" value="VIRGINIAMYCIN B LYASE"/>
    <property type="match status" value="1"/>
</dbReference>